<dbReference type="AlphaFoldDB" id="A0A4R3T7Q4"/>
<keyword evidence="7" id="KW-1185">Reference proteome</keyword>
<dbReference type="Proteomes" id="UP000295773">
    <property type="component" value="Unassembled WGS sequence"/>
</dbReference>
<dbReference type="EMBL" id="SMBP01000019">
    <property type="protein sequence ID" value="TCU57144.1"/>
    <property type="molecule type" value="Genomic_DNA"/>
</dbReference>
<gene>
    <name evidence="6" type="ORF">EDD61_11945</name>
</gene>
<dbReference type="Pfam" id="PF01232">
    <property type="entry name" value="Mannitol_dh"/>
    <property type="match status" value="1"/>
</dbReference>
<dbReference type="InterPro" id="IPR013328">
    <property type="entry name" value="6PGD_dom2"/>
</dbReference>
<dbReference type="GO" id="GO:0005829">
    <property type="term" value="C:cytosol"/>
    <property type="evidence" value="ECO:0007669"/>
    <property type="project" value="TreeGrafter"/>
</dbReference>
<dbReference type="PANTHER" id="PTHR30524">
    <property type="entry name" value="MANNITOL-1-PHOSPHATE 5-DEHYDROGENASE"/>
    <property type="match status" value="1"/>
</dbReference>
<evidence type="ECO:0000313" key="6">
    <source>
        <dbReference type="EMBL" id="TCU57144.1"/>
    </source>
</evidence>
<dbReference type="GO" id="GO:0008926">
    <property type="term" value="F:mannitol-1-phosphate 5-dehydrogenase activity"/>
    <property type="evidence" value="ECO:0007669"/>
    <property type="project" value="UniProtKB-EC"/>
</dbReference>
<comment type="caution">
    <text evidence="6">The sequence shown here is derived from an EMBL/GenBank/DDBJ whole genome shotgun (WGS) entry which is preliminary data.</text>
</comment>
<dbReference type="InterPro" id="IPR013118">
    <property type="entry name" value="Mannitol_DH_C"/>
</dbReference>
<evidence type="ECO:0000259" key="4">
    <source>
        <dbReference type="Pfam" id="PF01232"/>
    </source>
</evidence>
<evidence type="ECO:0000259" key="5">
    <source>
        <dbReference type="Pfam" id="PF08125"/>
    </source>
</evidence>
<keyword evidence="1" id="KW-0560">Oxidoreductase</keyword>
<evidence type="ECO:0000256" key="1">
    <source>
        <dbReference type="ARBA" id="ARBA00023002"/>
    </source>
</evidence>
<reference evidence="6 7" key="1">
    <citation type="submission" date="2019-03" db="EMBL/GenBank/DDBJ databases">
        <title>Genomic Encyclopedia of Type Strains, Phase IV (KMG-IV): sequencing the most valuable type-strain genomes for metagenomic binning, comparative biology and taxonomic classification.</title>
        <authorList>
            <person name="Goeker M."/>
        </authorList>
    </citation>
    <scope>NUCLEOTIDE SEQUENCE [LARGE SCALE GENOMIC DNA]</scope>
    <source>
        <strain evidence="6 7">DSM 29481</strain>
    </source>
</reference>
<dbReference type="Gene3D" id="3.40.50.720">
    <property type="entry name" value="NAD(P)-binding Rossmann-like Domain"/>
    <property type="match status" value="1"/>
</dbReference>
<protein>
    <submittedName>
        <fullName evidence="6">Mannitol-1-phosphate 5-dehydrogenase</fullName>
    </submittedName>
</protein>
<dbReference type="InterPro" id="IPR008927">
    <property type="entry name" value="6-PGluconate_DH-like_C_sf"/>
</dbReference>
<dbReference type="InterPro" id="IPR013131">
    <property type="entry name" value="Mannitol_DH_N"/>
</dbReference>
<dbReference type="SUPFAM" id="SSF48179">
    <property type="entry name" value="6-phosphogluconate dehydrogenase C-terminal domain-like"/>
    <property type="match status" value="1"/>
</dbReference>
<evidence type="ECO:0000313" key="7">
    <source>
        <dbReference type="Proteomes" id="UP000295773"/>
    </source>
</evidence>
<dbReference type="Pfam" id="PF08125">
    <property type="entry name" value="Mannitol_dh_C"/>
    <property type="match status" value="1"/>
</dbReference>
<feature type="domain" description="Mannitol dehydrogenase C-terminal" evidence="5">
    <location>
        <begin position="209"/>
        <end position="343"/>
    </location>
</feature>
<feature type="domain" description="Mannitol dehydrogenase N-terminal" evidence="4">
    <location>
        <begin position="3"/>
        <end position="163"/>
    </location>
</feature>
<dbReference type="Gene3D" id="1.10.1040.10">
    <property type="entry name" value="N-(1-d-carboxylethyl)-l-norvaline Dehydrogenase, domain 2"/>
    <property type="match status" value="1"/>
</dbReference>
<dbReference type="PANTHER" id="PTHR30524:SF0">
    <property type="entry name" value="ALTRONATE OXIDOREDUCTASE-RELATED"/>
    <property type="match status" value="1"/>
</dbReference>
<organism evidence="6 7">
    <name type="scientific">Longicatena caecimuris</name>
    <dbReference type="NCBI Taxonomy" id="1796635"/>
    <lineage>
        <taxon>Bacteria</taxon>
        <taxon>Bacillati</taxon>
        <taxon>Bacillota</taxon>
        <taxon>Erysipelotrichia</taxon>
        <taxon>Erysipelotrichales</taxon>
        <taxon>Erysipelotrichaceae</taxon>
        <taxon>Longicatena</taxon>
    </lineage>
</organism>
<dbReference type="GO" id="GO:0019592">
    <property type="term" value="P:mannitol catabolic process"/>
    <property type="evidence" value="ECO:0007669"/>
    <property type="project" value="TreeGrafter"/>
</dbReference>
<comment type="catalytic activity">
    <reaction evidence="3">
        <text>D-mannitol 1-phosphate + NAD(+) = beta-D-fructose 6-phosphate + NADH + H(+)</text>
        <dbReference type="Rhea" id="RHEA:19661"/>
        <dbReference type="ChEBI" id="CHEBI:15378"/>
        <dbReference type="ChEBI" id="CHEBI:57540"/>
        <dbReference type="ChEBI" id="CHEBI:57634"/>
        <dbReference type="ChEBI" id="CHEBI:57945"/>
        <dbReference type="ChEBI" id="CHEBI:61381"/>
        <dbReference type="EC" id="1.1.1.17"/>
    </reaction>
</comment>
<evidence type="ECO:0000256" key="2">
    <source>
        <dbReference type="ARBA" id="ARBA00023027"/>
    </source>
</evidence>
<proteinExistence type="predicted"/>
<keyword evidence="2" id="KW-0520">NAD</keyword>
<dbReference type="RefSeq" id="WP_132225339.1">
    <property type="nucleotide sequence ID" value="NZ_JANKBG010000018.1"/>
</dbReference>
<evidence type="ECO:0000256" key="3">
    <source>
        <dbReference type="ARBA" id="ARBA00048615"/>
    </source>
</evidence>
<accession>A0A4R3T7Q4</accession>
<sequence length="381" mass="43520">MANAVILGAGRLGKGFLGETLANAPRWHTTFLDKDAGVIRKLKETGSYHVQVYRKECIEEHEVSGYEAYETLLEPQDCHAIVYADLLFLSIYPQDFPEAIAYVKEIFKMRAKTNPNQKLSMLCLTNKNGMIPMIQDAFVKDMNEELLSWFMHQVVIRDTIIRRSTDADDHRSLNIRSTAVLSLLIQPPLTIDIADIEWLELCDDIAMLKDIKVFLVNGPHAASAYLGWYRGYTTINELLEDEDGAAFIQEVTKEIRAGILQQYPISEEQLDKLSVFPKAKGDMPDTVYRVGKDPLRKLSYDDRLCGSARMCKAHHLPYEHIVQAIAYGLLYDEKTDEAAMQMQMLIQEKGIIEAVHQICGFSYQDDLLKEICSWYVRLKNK</sequence>
<name>A0A4R3T7Q4_9FIRM</name>